<name>A0ABT4WGZ4_9FLAO</name>
<proteinExistence type="predicted"/>
<feature type="signal peptide" evidence="1">
    <location>
        <begin position="1"/>
        <end position="20"/>
    </location>
</feature>
<dbReference type="EMBL" id="JAMZNK010000043">
    <property type="protein sequence ID" value="MDA6071858.1"/>
    <property type="molecule type" value="Genomic_DNA"/>
</dbReference>
<keyword evidence="1" id="KW-0732">Signal</keyword>
<dbReference type="RefSeq" id="WP_271337643.1">
    <property type="nucleotide sequence ID" value="NZ_JAMZNK010000043.1"/>
</dbReference>
<keyword evidence="3" id="KW-1185">Reference proteome</keyword>
<reference evidence="2 3" key="1">
    <citation type="journal article" date="2023" name="Chemosphere">
        <title>Whole genome analysis of Flavobacterium aziz-sancarii sp. nov., isolated from Ardley Island (Antarctica), revealed a rich resistome and bioremediation potential.</title>
        <authorList>
            <person name="Otur C."/>
            <person name="Okay S."/>
            <person name="Kurt-Kizildogan A."/>
        </authorList>
    </citation>
    <scope>NUCLEOTIDE SEQUENCE [LARGE SCALE GENOMIC DNA]</scope>
    <source>
        <strain evidence="2 3">AC</strain>
    </source>
</reference>
<dbReference type="Proteomes" id="UP001212170">
    <property type="component" value="Unassembled WGS sequence"/>
</dbReference>
<accession>A0ABT4WGZ4</accession>
<comment type="caution">
    <text evidence="2">The sequence shown here is derived from an EMBL/GenBank/DDBJ whole genome shotgun (WGS) entry which is preliminary data.</text>
</comment>
<evidence type="ECO:0000313" key="2">
    <source>
        <dbReference type="EMBL" id="MDA6071858.1"/>
    </source>
</evidence>
<gene>
    <name evidence="2" type="ORF">NJT12_19725</name>
</gene>
<sequence length="58" mass="6017">MKQFYFSILFFISLSSFVSAQVNPTGSSTDVGITDGNLSVNLSGGASYSIPILAPPGD</sequence>
<evidence type="ECO:0000256" key="1">
    <source>
        <dbReference type="SAM" id="SignalP"/>
    </source>
</evidence>
<evidence type="ECO:0000313" key="3">
    <source>
        <dbReference type="Proteomes" id="UP001212170"/>
    </source>
</evidence>
<organism evidence="2 3">
    <name type="scientific">Flavobacterium azizsancarii</name>
    <dbReference type="NCBI Taxonomy" id="2961580"/>
    <lineage>
        <taxon>Bacteria</taxon>
        <taxon>Pseudomonadati</taxon>
        <taxon>Bacteroidota</taxon>
        <taxon>Flavobacteriia</taxon>
        <taxon>Flavobacteriales</taxon>
        <taxon>Flavobacteriaceae</taxon>
        <taxon>Flavobacterium</taxon>
    </lineage>
</organism>
<protein>
    <submittedName>
        <fullName evidence="2">Uncharacterized protein</fullName>
    </submittedName>
</protein>
<feature type="chain" id="PRO_5047333876" evidence="1">
    <location>
        <begin position="21"/>
        <end position="58"/>
    </location>
</feature>